<dbReference type="Proteomes" id="UP000286415">
    <property type="component" value="Unassembled WGS sequence"/>
</dbReference>
<sequence length="367" mass="40280">MNREELVISGPGEVVVKLEFKKGERGRVRSADGVDRLRKDEKKINMGKDLDGLNALFGNLFSAGLFTLVAQSDGETVPHPNSSSLSSVPNEHKKQWDLNGIDTTDSPHISEETIKLSRHRTISSDQEKDESPNSGLQCSFCGTQTLERCPKCKWAAYCSGHPKRRMELYRLDGVRSHWTAVNAKTTDTSSLFTSLSPHYASCYPRLIGLSVVPIEVAARQADRQDNDLMSASHACTTSSVHDKPDLQKTLSSVMTKRDTNLDLIYRRAELVRANLIASGGRPTCAICGDPCEQYSNQKEISNGSKLENAMEPDVRSIGSYSGDANLASQKPTSPRLVRFAGLLICTCCVEIQATELELSEGAARKIC</sequence>
<reference evidence="1 2" key="1">
    <citation type="journal article" date="2018" name="Biotechnol. Adv.">
        <title>Improved genomic resources and new bioinformatic workflow for the carcinogenic parasite Clonorchis sinensis: Biotechnological implications.</title>
        <authorList>
            <person name="Wang D."/>
            <person name="Korhonen P.K."/>
            <person name="Gasser R.B."/>
            <person name="Young N.D."/>
        </authorList>
    </citation>
    <scope>NUCLEOTIDE SEQUENCE [LARGE SCALE GENOMIC DNA]</scope>
    <source>
        <strain evidence="1">Cs-k2</strain>
    </source>
</reference>
<dbReference type="EMBL" id="NIRI02000042">
    <property type="protein sequence ID" value="KAG5449381.1"/>
    <property type="molecule type" value="Genomic_DNA"/>
</dbReference>
<name>A0A419Q8G3_CLOSI</name>
<dbReference type="InParanoid" id="A0A419Q8G3"/>
<dbReference type="Gene3D" id="6.10.140.2220">
    <property type="match status" value="1"/>
</dbReference>
<evidence type="ECO:0000313" key="1">
    <source>
        <dbReference type="EMBL" id="KAG5449381.1"/>
    </source>
</evidence>
<dbReference type="OrthoDB" id="6240187at2759"/>
<evidence type="ECO:0000313" key="2">
    <source>
        <dbReference type="Proteomes" id="UP000286415"/>
    </source>
</evidence>
<gene>
    <name evidence="1" type="ORF">CSKR_101174</name>
</gene>
<dbReference type="AlphaFoldDB" id="A0A419Q8G3"/>
<keyword evidence="2" id="KW-1185">Reference proteome</keyword>
<comment type="caution">
    <text evidence="1">The sequence shown here is derived from an EMBL/GenBank/DDBJ whole genome shotgun (WGS) entry which is preliminary data.</text>
</comment>
<organism evidence="1 2">
    <name type="scientific">Clonorchis sinensis</name>
    <name type="common">Chinese liver fluke</name>
    <dbReference type="NCBI Taxonomy" id="79923"/>
    <lineage>
        <taxon>Eukaryota</taxon>
        <taxon>Metazoa</taxon>
        <taxon>Spiralia</taxon>
        <taxon>Lophotrochozoa</taxon>
        <taxon>Platyhelminthes</taxon>
        <taxon>Trematoda</taxon>
        <taxon>Digenea</taxon>
        <taxon>Opisthorchiida</taxon>
        <taxon>Opisthorchiata</taxon>
        <taxon>Opisthorchiidae</taxon>
        <taxon>Clonorchis</taxon>
    </lineage>
</organism>
<accession>A0A419Q8G3</accession>
<reference evidence="1 2" key="2">
    <citation type="journal article" date="2021" name="Genomics">
        <title>High-quality reference genome for Clonorchis sinensis.</title>
        <authorList>
            <person name="Young N.D."/>
            <person name="Stroehlein A.J."/>
            <person name="Kinkar L."/>
            <person name="Wang T."/>
            <person name="Sohn W.M."/>
            <person name="Chang B.C.H."/>
            <person name="Kaur P."/>
            <person name="Weisz D."/>
            <person name="Dudchenko O."/>
            <person name="Aiden E.L."/>
            <person name="Korhonen P.K."/>
            <person name="Gasser R.B."/>
        </authorList>
    </citation>
    <scope>NUCLEOTIDE SEQUENCE [LARGE SCALE GENOMIC DNA]</scope>
    <source>
        <strain evidence="1">Cs-k2</strain>
    </source>
</reference>
<proteinExistence type="predicted"/>
<protein>
    <submittedName>
        <fullName evidence="1">Uncharacterized protein</fullName>
    </submittedName>
</protein>